<evidence type="ECO:0000256" key="4">
    <source>
        <dbReference type="ARBA" id="ARBA00022552"/>
    </source>
</evidence>
<dbReference type="PANTHER" id="PTHR12581">
    <property type="entry name" value="HIV-1 REV BINDING PROTEIN 2, 3"/>
    <property type="match status" value="1"/>
</dbReference>
<dbReference type="EMBL" id="KB932201">
    <property type="protein sequence ID" value="KCV72784.1"/>
    <property type="molecule type" value="Genomic_DNA"/>
</dbReference>
<dbReference type="Gene3D" id="3.30.1370.10">
    <property type="entry name" value="K Homology domain, type 1"/>
    <property type="match status" value="2"/>
</dbReference>
<feature type="compositionally biased region" description="Basic and acidic residues" evidence="9">
    <location>
        <begin position="475"/>
        <end position="484"/>
    </location>
</feature>
<evidence type="ECO:0000259" key="10">
    <source>
        <dbReference type="SMART" id="SM00322"/>
    </source>
</evidence>
<dbReference type="CDD" id="cd22393">
    <property type="entry name" value="KH-I_KRR1_rpt1"/>
    <property type="match status" value="1"/>
</dbReference>
<protein>
    <recommendedName>
        <fullName evidence="8">KRR-R motif-containing protein 1</fullName>
    </recommendedName>
</protein>
<dbReference type="InterPro" id="IPR048549">
    <property type="entry name" value="KRR1-like_KH2_euk"/>
</dbReference>
<dbReference type="OrthoDB" id="441223at2759"/>
<sequence>MSEVTEGNSLPDHMTPVLAGSTPGYTGKKGKYRREKPWDTDDIDRWKPVTITAEESSGSFLEESSFATLFPKYREKYLKEIWPEVTRALDKHGIACVLDLIEGSMTVKTTRKAFDPFILFKARDLIKLLARSVPFVQAVRILEDDMACDIIKIGNIVRNKERFVKRRQRLIGPDGNTLKAVELLTQCYILVQGNTVSCMGPFKGLKVVRRVILDCMNNIHPIYHIKELMIKRELEKDETLKNENWDRFLPKFKKNIGRAEAPKQKKSKKTASGLRADEHLMIKRELEKDETLKNENWDRFLPKFKKNIGRAEAPKQKKSKKTASGLRADEPAAAPAAASHDGDFVESDDESNFKQPTTAAPATGQDPKKKAAPKPKKKEYTPFPVPQQPDRKSVVVESDDESNFKQPTTAAPATGQDPKKKAAPKPKKKEYTPFPVPQQPSKVDLAIESGEYFMKPEDRRRAADARRLATQAEVTQKRKAERNQSFEAPAERPAAWTSASFDDELAPRQSAGSSGAASSIEELRKKFQAQGEARRNRANASAAAAASSVADFVDFDSAAPSAKRPKRSTAYPAAGRRRPAIASQTMTEAFPLSRFPPSTPAGMPIAKPSASLRETIIRLALLCVSIIMNGSFFIRSEDRGGPASVWKKAAIVAAAASILLAIRRANGAA</sequence>
<organism evidence="11">
    <name type="scientific">Fonticula alba</name>
    <name type="common">Slime mold</name>
    <dbReference type="NCBI Taxonomy" id="691883"/>
    <lineage>
        <taxon>Eukaryota</taxon>
        <taxon>Rotosphaerida</taxon>
        <taxon>Fonticulaceae</taxon>
        <taxon>Fonticula</taxon>
    </lineage>
</organism>
<dbReference type="STRING" id="691883.A0A058ZEI7"/>
<dbReference type="RefSeq" id="XP_009492485.1">
    <property type="nucleotide sequence ID" value="XM_009494210.1"/>
</dbReference>
<dbReference type="AlphaFoldDB" id="A0A058ZEI7"/>
<evidence type="ECO:0000256" key="8">
    <source>
        <dbReference type="ARBA" id="ARBA00032993"/>
    </source>
</evidence>
<dbReference type="Proteomes" id="UP000030693">
    <property type="component" value="Unassembled WGS sequence"/>
</dbReference>
<evidence type="ECO:0000256" key="1">
    <source>
        <dbReference type="ARBA" id="ARBA00004604"/>
    </source>
</evidence>
<feature type="compositionally biased region" description="Low complexity" evidence="9">
    <location>
        <begin position="510"/>
        <end position="519"/>
    </location>
</feature>
<evidence type="ECO:0000256" key="7">
    <source>
        <dbReference type="ARBA" id="ARBA00023274"/>
    </source>
</evidence>
<evidence type="ECO:0000256" key="2">
    <source>
        <dbReference type="ARBA" id="ARBA00009344"/>
    </source>
</evidence>
<feature type="region of interest" description="Disordered" evidence="9">
    <location>
        <begin position="256"/>
        <end position="276"/>
    </location>
</feature>
<keyword evidence="4" id="KW-0698">rRNA processing</keyword>
<evidence type="ECO:0000313" key="12">
    <source>
        <dbReference type="Proteomes" id="UP000030693"/>
    </source>
</evidence>
<keyword evidence="12" id="KW-1185">Reference proteome</keyword>
<feature type="region of interest" description="Disordered" evidence="9">
    <location>
        <begin position="1"/>
        <end position="39"/>
    </location>
</feature>
<dbReference type="InterPro" id="IPR041174">
    <property type="entry name" value="KRR1-like_KH1"/>
</dbReference>
<feature type="compositionally biased region" description="Basic and acidic residues" evidence="9">
    <location>
        <begin position="454"/>
        <end position="467"/>
    </location>
</feature>
<evidence type="ECO:0000256" key="6">
    <source>
        <dbReference type="ARBA" id="ARBA00023242"/>
    </source>
</evidence>
<dbReference type="CDD" id="cd22394">
    <property type="entry name" value="KH-I_KRR1_rpt2"/>
    <property type="match status" value="1"/>
</dbReference>
<dbReference type="FunFam" id="3.30.1370.10:FF:000014">
    <property type="entry name" value="KRR1 small subunit processome component"/>
    <property type="match status" value="1"/>
</dbReference>
<dbReference type="Pfam" id="PF21800">
    <property type="entry name" value="KH_KRR1_2nd"/>
    <property type="match status" value="1"/>
</dbReference>
<comment type="subcellular location">
    <subcellularLocation>
        <location evidence="1">Nucleus</location>
        <location evidence="1">Nucleolus</location>
    </subcellularLocation>
</comment>
<keyword evidence="7" id="KW-0687">Ribonucleoprotein</keyword>
<accession>A0A058ZEI7</accession>
<name>A0A058ZEI7_FONAL</name>
<dbReference type="SUPFAM" id="SSF54791">
    <property type="entry name" value="Eukaryotic type KH-domain (KH-domain type I)"/>
    <property type="match status" value="1"/>
</dbReference>
<comment type="similarity">
    <text evidence="2">Belongs to the KRR1 family.</text>
</comment>
<gene>
    <name evidence="11" type="ORF">H696_00363</name>
</gene>
<dbReference type="InterPro" id="IPR004087">
    <property type="entry name" value="KH_dom"/>
</dbReference>
<dbReference type="GO" id="GO:0006364">
    <property type="term" value="P:rRNA processing"/>
    <property type="evidence" value="ECO:0007669"/>
    <property type="project" value="UniProtKB-KW"/>
</dbReference>
<feature type="region of interest" description="Disordered" evidence="9">
    <location>
        <begin position="308"/>
        <end position="519"/>
    </location>
</feature>
<evidence type="ECO:0000256" key="9">
    <source>
        <dbReference type="SAM" id="MobiDB-lite"/>
    </source>
</evidence>
<dbReference type="Pfam" id="PF17903">
    <property type="entry name" value="KH_KRR1_1st"/>
    <property type="match status" value="1"/>
</dbReference>
<reference evidence="11" key="1">
    <citation type="submission" date="2013-04" db="EMBL/GenBank/DDBJ databases">
        <title>The Genome Sequence of Fonticula alba ATCC 38817.</title>
        <authorList>
            <consortium name="The Broad Institute Genomics Platform"/>
            <person name="Russ C."/>
            <person name="Cuomo C."/>
            <person name="Burger G."/>
            <person name="Gray M.W."/>
            <person name="Holland P.W.H."/>
            <person name="King N."/>
            <person name="Lang F.B.F."/>
            <person name="Roger A.J."/>
            <person name="Ruiz-Trillo I."/>
            <person name="Brown M."/>
            <person name="Walker B."/>
            <person name="Young S."/>
            <person name="Zeng Q."/>
            <person name="Gargeya S."/>
            <person name="Fitzgerald M."/>
            <person name="Haas B."/>
            <person name="Abouelleil A."/>
            <person name="Allen A.W."/>
            <person name="Alvarado L."/>
            <person name="Arachchi H.M."/>
            <person name="Berlin A.M."/>
            <person name="Chapman S.B."/>
            <person name="Gainer-Dewar J."/>
            <person name="Goldberg J."/>
            <person name="Griggs A."/>
            <person name="Gujja S."/>
            <person name="Hansen M."/>
            <person name="Howarth C."/>
            <person name="Imamovic A."/>
            <person name="Ireland A."/>
            <person name="Larimer J."/>
            <person name="McCowan C."/>
            <person name="Murphy C."/>
            <person name="Pearson M."/>
            <person name="Poon T.W."/>
            <person name="Priest M."/>
            <person name="Roberts A."/>
            <person name="Saif S."/>
            <person name="Shea T."/>
            <person name="Sisk P."/>
            <person name="Sykes S."/>
            <person name="Wortman J."/>
            <person name="Nusbaum C."/>
            <person name="Birren B."/>
        </authorList>
    </citation>
    <scope>NUCLEOTIDE SEQUENCE [LARGE SCALE GENOMIC DNA]</scope>
    <source>
        <strain evidence="11">ATCC 38817</strain>
    </source>
</reference>
<evidence type="ECO:0000256" key="5">
    <source>
        <dbReference type="ARBA" id="ARBA00022884"/>
    </source>
</evidence>
<dbReference type="eggNOG" id="KOG2874">
    <property type="taxonomic scope" value="Eukaryota"/>
</dbReference>
<dbReference type="GO" id="GO:0032040">
    <property type="term" value="C:small-subunit processome"/>
    <property type="evidence" value="ECO:0007669"/>
    <property type="project" value="TreeGrafter"/>
</dbReference>
<dbReference type="InterPro" id="IPR048548">
    <property type="entry name" value="KRR1-like_KH2"/>
</dbReference>
<evidence type="ECO:0000256" key="3">
    <source>
        <dbReference type="ARBA" id="ARBA00022517"/>
    </source>
</evidence>
<dbReference type="InterPro" id="IPR048550">
    <property type="entry name" value="KRR1-like_KH1_euk"/>
</dbReference>
<dbReference type="InterPro" id="IPR036612">
    <property type="entry name" value="KH_dom_type_1_sf"/>
</dbReference>
<dbReference type="FunFam" id="3.30.1370.10:FF:000011">
    <property type="entry name" value="KRR1 small subunit processome component"/>
    <property type="match status" value="1"/>
</dbReference>
<dbReference type="PANTHER" id="PTHR12581:SF0">
    <property type="entry name" value="KRR1 SMALL SUBUNIT PROCESSOME COMPONENT HOMOLOG"/>
    <property type="match status" value="1"/>
</dbReference>
<feature type="domain" description="K Homology" evidence="10">
    <location>
        <begin position="147"/>
        <end position="217"/>
    </location>
</feature>
<keyword evidence="6" id="KW-0539">Nucleus</keyword>
<dbReference type="GeneID" id="20525088"/>
<evidence type="ECO:0000313" key="11">
    <source>
        <dbReference type="EMBL" id="KCV72784.1"/>
    </source>
</evidence>
<keyword evidence="3" id="KW-0690">Ribosome biogenesis</keyword>
<proteinExistence type="inferred from homology"/>
<dbReference type="InterPro" id="IPR024166">
    <property type="entry name" value="rRNA_assembly_KRR1"/>
</dbReference>
<keyword evidence="5" id="KW-0694">RNA-binding</keyword>
<dbReference type="SMART" id="SM00322">
    <property type="entry name" value="KH"/>
    <property type="match status" value="1"/>
</dbReference>
<dbReference type="GO" id="GO:0003723">
    <property type="term" value="F:RNA binding"/>
    <property type="evidence" value="ECO:0007669"/>
    <property type="project" value="UniProtKB-KW"/>
</dbReference>